<accession>A0A1X7QZI3</accession>
<feature type="compositionally biased region" description="Basic and acidic residues" evidence="2">
    <location>
        <begin position="1"/>
        <end position="23"/>
    </location>
</feature>
<dbReference type="Proteomes" id="UP000196158">
    <property type="component" value="Unassembled WGS sequence"/>
</dbReference>
<dbReference type="AlphaFoldDB" id="A0A1X7QZI3"/>
<feature type="compositionally biased region" description="Basic residues" evidence="2">
    <location>
        <begin position="24"/>
        <end position="39"/>
    </location>
</feature>
<feature type="compositionally biased region" description="Basic and acidic residues" evidence="2">
    <location>
        <begin position="40"/>
        <end position="57"/>
    </location>
</feature>
<sequence>MSEEDDKRAKQLEEARKRVEELKNKKKNKNKNKKNKNKNKNAEKIEEASDVTLEKVGTDNASEETPEISTNDKNSDSELVEQDTAIEENKEAESADVEETPEMNEVLSQQTGPEEAETKSEEASIEMSIAEPKEIESVTETDEETKDEPTTEEPVSEEVSEPKEPIVEEPVVEGTTIVNESDKTNANKLFDTNEADDDDDFMSSIQKEKDNIEIDNLNAQIKKMAEEIKKLKFMNMEQETTIEEQEAELEQNKISLQSVTTELENSNKEVTNLKIKLNEAERRINSQTSVPAMQFAQFNSPQPAQLPNMGNNDYINDQQQIQAPVIDRVMLDKWHNWNIDMTSWRSIGSGPIVEF</sequence>
<keyword evidence="4" id="KW-1185">Reference proteome</keyword>
<feature type="compositionally biased region" description="Acidic residues" evidence="2">
    <location>
        <begin position="137"/>
        <end position="159"/>
    </location>
</feature>
<evidence type="ECO:0000313" key="3">
    <source>
        <dbReference type="EMBL" id="SMN18798.1"/>
    </source>
</evidence>
<keyword evidence="1" id="KW-0175">Coiled coil</keyword>
<protein>
    <submittedName>
        <fullName evidence="3">Similar to Saccharomyces cerevisiae YDL099W BUG1 Cis-golgi localized protein involved in ER to Golgi transport</fullName>
    </submittedName>
</protein>
<evidence type="ECO:0000256" key="1">
    <source>
        <dbReference type="SAM" id="Coils"/>
    </source>
</evidence>
<name>A0A1X7QZI3_9SACH</name>
<gene>
    <name evidence="3" type="ORF">KASA_0Q13409G</name>
</gene>
<feature type="region of interest" description="Disordered" evidence="2">
    <location>
        <begin position="1"/>
        <end position="180"/>
    </location>
</feature>
<dbReference type="OrthoDB" id="4036611at2759"/>
<evidence type="ECO:0000313" key="4">
    <source>
        <dbReference type="Proteomes" id="UP000196158"/>
    </source>
</evidence>
<reference evidence="3 4" key="1">
    <citation type="submission" date="2017-04" db="EMBL/GenBank/DDBJ databases">
        <authorList>
            <person name="Afonso C.L."/>
            <person name="Miller P.J."/>
            <person name="Scott M.A."/>
            <person name="Spackman E."/>
            <person name="Goraichik I."/>
            <person name="Dimitrov K.M."/>
            <person name="Suarez D.L."/>
            <person name="Swayne D.E."/>
        </authorList>
    </citation>
    <scope>NUCLEOTIDE SEQUENCE [LARGE SCALE GENOMIC DNA]</scope>
</reference>
<proteinExistence type="predicted"/>
<evidence type="ECO:0000256" key="2">
    <source>
        <dbReference type="SAM" id="MobiDB-lite"/>
    </source>
</evidence>
<dbReference type="EMBL" id="FXLY01000002">
    <property type="protein sequence ID" value="SMN18798.1"/>
    <property type="molecule type" value="Genomic_DNA"/>
</dbReference>
<feature type="coiled-coil region" evidence="1">
    <location>
        <begin position="207"/>
        <end position="290"/>
    </location>
</feature>
<organism evidence="3 4">
    <name type="scientific">Maudiozyma saulgeensis</name>
    <dbReference type="NCBI Taxonomy" id="1789683"/>
    <lineage>
        <taxon>Eukaryota</taxon>
        <taxon>Fungi</taxon>
        <taxon>Dikarya</taxon>
        <taxon>Ascomycota</taxon>
        <taxon>Saccharomycotina</taxon>
        <taxon>Saccharomycetes</taxon>
        <taxon>Saccharomycetales</taxon>
        <taxon>Saccharomycetaceae</taxon>
        <taxon>Maudiozyma</taxon>
    </lineage>
</organism>